<protein>
    <recommendedName>
        <fullName evidence="3">Carboxypeptidase-like regulatory domain-containing protein</fullName>
    </recommendedName>
</protein>
<accession>A0A918V995</accession>
<dbReference type="EMBL" id="BMWZ01000004">
    <property type="protein sequence ID" value="GGZ82053.1"/>
    <property type="molecule type" value="Genomic_DNA"/>
</dbReference>
<name>A0A918V995_9FLAO</name>
<reference evidence="1" key="2">
    <citation type="submission" date="2020-09" db="EMBL/GenBank/DDBJ databases">
        <authorList>
            <person name="Sun Q."/>
            <person name="Kim S."/>
        </authorList>
    </citation>
    <scope>NUCLEOTIDE SEQUENCE</scope>
    <source>
        <strain evidence="1">KCTC 12710</strain>
    </source>
</reference>
<proteinExistence type="predicted"/>
<evidence type="ECO:0008006" key="3">
    <source>
        <dbReference type="Google" id="ProtNLM"/>
    </source>
</evidence>
<dbReference type="InterPro" id="IPR008969">
    <property type="entry name" value="CarboxyPept-like_regulatory"/>
</dbReference>
<gene>
    <name evidence="1" type="ORF">GCM10007028_19710</name>
</gene>
<evidence type="ECO:0000313" key="1">
    <source>
        <dbReference type="EMBL" id="GGZ82053.1"/>
    </source>
</evidence>
<dbReference type="SUPFAM" id="SSF49464">
    <property type="entry name" value="Carboxypeptidase regulatory domain-like"/>
    <property type="match status" value="1"/>
</dbReference>
<comment type="caution">
    <text evidence="1">The sequence shown here is derived from an EMBL/GenBank/DDBJ whole genome shotgun (WGS) entry which is preliminary data.</text>
</comment>
<reference evidence="1" key="1">
    <citation type="journal article" date="2014" name="Int. J. Syst. Evol. Microbiol.">
        <title>Complete genome sequence of Corynebacterium casei LMG S-19264T (=DSM 44701T), isolated from a smear-ripened cheese.</title>
        <authorList>
            <consortium name="US DOE Joint Genome Institute (JGI-PGF)"/>
            <person name="Walter F."/>
            <person name="Albersmeier A."/>
            <person name="Kalinowski J."/>
            <person name="Ruckert C."/>
        </authorList>
    </citation>
    <scope>NUCLEOTIDE SEQUENCE</scope>
    <source>
        <strain evidence="1">KCTC 12710</strain>
    </source>
</reference>
<sequence>MAQTVEFHGTVVSDAHLDTENIHVINQTSQRYTTTNKDGHFKMVAKLNDTIMFSSIQFVPKSIVISTELMQSKILLVHLEEQINVLNEVLVGKVLTGDLLSDIQNTEGKAPINFYDVGIVGYTGKQATQSERRLHEATTGGGFMPLNPILNGISGRTKEIKEHVRIERKDALMRRIRSGLSDEFFVLNPLDEDVRMDYFYFCMDDKDFMNACNNKTDLEVLVFMEKKYVQYVQNRTQNKN</sequence>
<keyword evidence="2" id="KW-1185">Reference proteome</keyword>
<dbReference type="Proteomes" id="UP000636004">
    <property type="component" value="Unassembled WGS sequence"/>
</dbReference>
<evidence type="ECO:0000313" key="2">
    <source>
        <dbReference type="Proteomes" id="UP000636004"/>
    </source>
</evidence>
<organism evidence="1 2">
    <name type="scientific">Algibacter mikhailovii</name>
    <dbReference type="NCBI Taxonomy" id="425498"/>
    <lineage>
        <taxon>Bacteria</taxon>
        <taxon>Pseudomonadati</taxon>
        <taxon>Bacteroidota</taxon>
        <taxon>Flavobacteriia</taxon>
        <taxon>Flavobacteriales</taxon>
        <taxon>Flavobacteriaceae</taxon>
        <taxon>Algibacter</taxon>
    </lineage>
</organism>
<dbReference type="AlphaFoldDB" id="A0A918V995"/>